<accession>A0ACA9QG22</accession>
<proteinExistence type="predicted"/>
<evidence type="ECO:0000313" key="1">
    <source>
        <dbReference type="EMBL" id="CAG8749456.1"/>
    </source>
</evidence>
<gene>
    <name evidence="1" type="ORF">RPERSI_LOCUS14028</name>
</gene>
<protein>
    <submittedName>
        <fullName evidence="1">5202_t:CDS:1</fullName>
    </submittedName>
</protein>
<dbReference type="EMBL" id="CAJVQC010031787">
    <property type="protein sequence ID" value="CAG8749456.1"/>
    <property type="molecule type" value="Genomic_DNA"/>
</dbReference>
<keyword evidence="2" id="KW-1185">Reference proteome</keyword>
<name>A0ACA9QG22_9GLOM</name>
<evidence type="ECO:0000313" key="2">
    <source>
        <dbReference type="Proteomes" id="UP000789920"/>
    </source>
</evidence>
<reference evidence="1" key="1">
    <citation type="submission" date="2021-06" db="EMBL/GenBank/DDBJ databases">
        <authorList>
            <person name="Kallberg Y."/>
            <person name="Tangrot J."/>
            <person name="Rosling A."/>
        </authorList>
    </citation>
    <scope>NUCLEOTIDE SEQUENCE</scope>
    <source>
        <strain evidence="1">MA461A</strain>
    </source>
</reference>
<organism evidence="1 2">
    <name type="scientific">Racocetra persica</name>
    <dbReference type="NCBI Taxonomy" id="160502"/>
    <lineage>
        <taxon>Eukaryota</taxon>
        <taxon>Fungi</taxon>
        <taxon>Fungi incertae sedis</taxon>
        <taxon>Mucoromycota</taxon>
        <taxon>Glomeromycotina</taxon>
        <taxon>Glomeromycetes</taxon>
        <taxon>Diversisporales</taxon>
        <taxon>Gigasporaceae</taxon>
        <taxon>Racocetra</taxon>
    </lineage>
</organism>
<sequence length="204" mass="22937">MPFIGSKALAKFLSSNLGQTSEQRRNIEKNVSFSNTVKLLFGSKIEIEGIGLDVGLVEAPKDLAHDKKLLMVQFWDTPTKIIPKEKPFENYFLILPEDGEEATVLTMTPGVKRAKIGAFLSRLPYSVGFFVDGDDLIDFLAEELKEKKLFSIPKIRRDEDVKVTLFTPGTNRETMILAKQGYERNNNFGNQQGSPKSINPKLLK</sequence>
<comment type="caution">
    <text evidence="1">The sequence shown here is derived from an EMBL/GenBank/DDBJ whole genome shotgun (WGS) entry which is preliminary data.</text>
</comment>
<dbReference type="Proteomes" id="UP000789920">
    <property type="component" value="Unassembled WGS sequence"/>
</dbReference>
<feature type="non-terminal residue" evidence="1">
    <location>
        <position position="204"/>
    </location>
</feature>